<feature type="compositionally biased region" description="Basic and acidic residues" evidence="1">
    <location>
        <begin position="1052"/>
        <end position="1061"/>
    </location>
</feature>
<dbReference type="Proteomes" id="UP000799537">
    <property type="component" value="Unassembled WGS sequence"/>
</dbReference>
<evidence type="ECO:0000256" key="3">
    <source>
        <dbReference type="SAM" id="SignalP"/>
    </source>
</evidence>
<feature type="compositionally biased region" description="Low complexity" evidence="1">
    <location>
        <begin position="497"/>
        <end position="506"/>
    </location>
</feature>
<feature type="compositionally biased region" description="Basic and acidic residues" evidence="1">
    <location>
        <begin position="1094"/>
        <end position="1103"/>
    </location>
</feature>
<feature type="region of interest" description="Disordered" evidence="1">
    <location>
        <begin position="477"/>
        <end position="506"/>
    </location>
</feature>
<dbReference type="EMBL" id="ML993580">
    <property type="protein sequence ID" value="KAF2173283.1"/>
    <property type="molecule type" value="Genomic_DNA"/>
</dbReference>
<feature type="region of interest" description="Disordered" evidence="1">
    <location>
        <begin position="960"/>
        <end position="997"/>
    </location>
</feature>
<feature type="signal peptide" evidence="3">
    <location>
        <begin position="1"/>
        <end position="18"/>
    </location>
</feature>
<dbReference type="OrthoDB" id="3910578at2759"/>
<evidence type="ECO:0000313" key="4">
    <source>
        <dbReference type="EMBL" id="KAF2173283.1"/>
    </source>
</evidence>
<feature type="transmembrane region" description="Helical" evidence="2">
    <location>
        <begin position="930"/>
        <end position="955"/>
    </location>
</feature>
<sequence>MRCSRWLLAASLGVGALARVNEDADQPNTVHHRHEELGEAGFEEWVRDLVDEIEEGLDDDDDEDKRSLQEANDISGRGNFNLDQVVHDAASSLIQELEIDVAENGFEDIAETLSEYEELNERQVDPTTTVAPPVSPSCAHCASPAVSKKNCNICHGSKDAPHPVERNFKPFPPKPEDLVTKIPADVTPGWTSTSKTRTNGHRWNWKVMVYSTEPTGFAVTYKDHHHHTTLALGQYDAALQPPAFIWYTANADRNALDVLRKAQHHNTTHRGVAARNGLEIDELFTSIVAPDFLLHAPSSLVSTYTTEAQGHSATATLTFKSPDVDGTFTVDDATFTAHGKVDLAATPPVVVATMINDDEILTTTIPLSSSDVPAETGMPIAKRLYGVLPTRVTPGQVYTHTNVENGESTTATIKVTATKPNTGFAVTLHSGSFTRTVNAHIVKTATPPVIVQTLTVSGVGFVQTDVWGSQKAHAYLPHATSHPTGSKHGASHFSKPTNATASSAHASNGTLAAPAVSTIVETHIQTKTVKAGGTLTITQTLSEEPIASEAGWTVTANRHGYRGLFSLPSSTPDAMLQTSNCNATELLKLDVYNEEIRFLRGLTWEQKKTHYAYLGWNYIESLIKHVHHLNKILDPKEVAARAIYCMRHEIDPLDTCPCNTRARPQLNAPHPAKPAVTTEFIARFGPGLLSHEVITPPATLTDGGKTMKFELAEDTSEGESHKTHRKHHSSKHHSDDVRHSTSSLRFDALEPLQTMTVFLDDVPPAILGMPKCEKEATPQCMKDDQGKRNKTECKIEKCMWKFVKPINITTALPALMTDPYGTSTYFDYFTHITYISGRPHWGTTSTAGIYYPMGYNTTIDEGVCTNKTAYRESRATTVSSKKAFPQSMLGHLTDPKVQGDPECWNRKTCRRMCEAEVKRSSFFGSKTAKVLMAVLGALGGLLILALLGCCCLTLLHRRHKKTKKEEREGNSVMGGHAVDPVTGREVDPATGTDAVTAGSALGPATAAAAAKPGARNAGTLGRQAEEGRGRVHFPNESATAAGAAGAGAVAGEKAHGGEKSGKGGTGITGGGATEAKGTGASGAGKGAAVASEKVAVEPAKHVETVAAHDGADSRRAGSEMADTGSMRGRRPNRQDEQGLI</sequence>
<keyword evidence="3" id="KW-0732">Signal</keyword>
<feature type="compositionally biased region" description="Basic and acidic residues" evidence="1">
    <location>
        <begin position="165"/>
        <end position="179"/>
    </location>
</feature>
<feature type="compositionally biased region" description="Gly residues" evidence="1">
    <location>
        <begin position="1062"/>
        <end position="1072"/>
    </location>
</feature>
<dbReference type="RefSeq" id="XP_033674172.1">
    <property type="nucleotide sequence ID" value="XM_033811336.1"/>
</dbReference>
<dbReference type="AlphaFoldDB" id="A0A6A6D2G4"/>
<name>A0A6A6D2G4_ZASCE</name>
<accession>A0A6A6D2G4</accession>
<protein>
    <recommendedName>
        <fullName evidence="6">Tyrosinase copper-binding domain-containing protein</fullName>
    </recommendedName>
</protein>
<dbReference type="GeneID" id="54564608"/>
<evidence type="ECO:0000256" key="2">
    <source>
        <dbReference type="SAM" id="Phobius"/>
    </source>
</evidence>
<feature type="compositionally biased region" description="Basic residues" evidence="1">
    <location>
        <begin position="722"/>
        <end position="731"/>
    </location>
</feature>
<feature type="region of interest" description="Disordered" evidence="1">
    <location>
        <begin position="1038"/>
        <end position="1140"/>
    </location>
</feature>
<keyword evidence="2" id="KW-1133">Transmembrane helix</keyword>
<evidence type="ECO:0000313" key="5">
    <source>
        <dbReference type="Proteomes" id="UP000799537"/>
    </source>
</evidence>
<reference evidence="4" key="1">
    <citation type="journal article" date="2020" name="Stud. Mycol.">
        <title>101 Dothideomycetes genomes: a test case for predicting lifestyles and emergence of pathogens.</title>
        <authorList>
            <person name="Haridas S."/>
            <person name="Albert R."/>
            <person name="Binder M."/>
            <person name="Bloem J."/>
            <person name="Labutti K."/>
            <person name="Salamov A."/>
            <person name="Andreopoulos B."/>
            <person name="Baker S."/>
            <person name="Barry K."/>
            <person name="Bills G."/>
            <person name="Bluhm B."/>
            <person name="Cannon C."/>
            <person name="Castanera R."/>
            <person name="Culley D."/>
            <person name="Daum C."/>
            <person name="Ezra D."/>
            <person name="Gonzalez J."/>
            <person name="Henrissat B."/>
            <person name="Kuo A."/>
            <person name="Liang C."/>
            <person name="Lipzen A."/>
            <person name="Lutzoni F."/>
            <person name="Magnuson J."/>
            <person name="Mondo S."/>
            <person name="Nolan M."/>
            <person name="Ohm R."/>
            <person name="Pangilinan J."/>
            <person name="Park H.-J."/>
            <person name="Ramirez L."/>
            <person name="Alfaro M."/>
            <person name="Sun H."/>
            <person name="Tritt A."/>
            <person name="Yoshinaga Y."/>
            <person name="Zwiers L.-H."/>
            <person name="Turgeon B."/>
            <person name="Goodwin S."/>
            <person name="Spatafora J."/>
            <person name="Crous P."/>
            <person name="Grigoriev I."/>
        </authorList>
    </citation>
    <scope>NUCLEOTIDE SEQUENCE</scope>
    <source>
        <strain evidence="4">ATCC 36951</strain>
    </source>
</reference>
<evidence type="ECO:0008006" key="6">
    <source>
        <dbReference type="Google" id="ProtNLM"/>
    </source>
</evidence>
<keyword evidence="2" id="KW-0812">Transmembrane</keyword>
<feature type="region of interest" description="Disordered" evidence="1">
    <location>
        <begin position="713"/>
        <end position="739"/>
    </location>
</feature>
<feature type="region of interest" description="Disordered" evidence="1">
    <location>
        <begin position="165"/>
        <end position="195"/>
    </location>
</feature>
<gene>
    <name evidence="4" type="ORF">M409DRAFT_49748</name>
</gene>
<organism evidence="4 5">
    <name type="scientific">Zasmidium cellare ATCC 36951</name>
    <dbReference type="NCBI Taxonomy" id="1080233"/>
    <lineage>
        <taxon>Eukaryota</taxon>
        <taxon>Fungi</taxon>
        <taxon>Dikarya</taxon>
        <taxon>Ascomycota</taxon>
        <taxon>Pezizomycotina</taxon>
        <taxon>Dothideomycetes</taxon>
        <taxon>Dothideomycetidae</taxon>
        <taxon>Mycosphaerellales</taxon>
        <taxon>Mycosphaerellaceae</taxon>
        <taxon>Zasmidium</taxon>
    </lineage>
</organism>
<feature type="compositionally biased region" description="Low complexity" evidence="1">
    <location>
        <begin position="1038"/>
        <end position="1051"/>
    </location>
</feature>
<feature type="chain" id="PRO_5025505113" description="Tyrosinase copper-binding domain-containing protein" evidence="3">
    <location>
        <begin position="19"/>
        <end position="1140"/>
    </location>
</feature>
<keyword evidence="5" id="KW-1185">Reference proteome</keyword>
<keyword evidence="2" id="KW-0472">Membrane</keyword>
<proteinExistence type="predicted"/>
<evidence type="ECO:0000256" key="1">
    <source>
        <dbReference type="SAM" id="MobiDB-lite"/>
    </source>
</evidence>